<dbReference type="Pfam" id="PF13193">
    <property type="entry name" value="AMP-binding_C"/>
    <property type="match status" value="1"/>
</dbReference>
<organism evidence="6 7">
    <name type="scientific">Hevea brasiliensis</name>
    <name type="common">Para rubber tree</name>
    <name type="synonym">Siphonia brasiliensis</name>
    <dbReference type="NCBI Taxonomy" id="3981"/>
    <lineage>
        <taxon>Eukaryota</taxon>
        <taxon>Viridiplantae</taxon>
        <taxon>Streptophyta</taxon>
        <taxon>Embryophyta</taxon>
        <taxon>Tracheophyta</taxon>
        <taxon>Spermatophyta</taxon>
        <taxon>Magnoliopsida</taxon>
        <taxon>eudicotyledons</taxon>
        <taxon>Gunneridae</taxon>
        <taxon>Pentapetalae</taxon>
        <taxon>rosids</taxon>
        <taxon>fabids</taxon>
        <taxon>Malpighiales</taxon>
        <taxon>Euphorbiaceae</taxon>
        <taxon>Crotonoideae</taxon>
        <taxon>Micrandreae</taxon>
        <taxon>Hevea</taxon>
    </lineage>
</organism>
<feature type="region of interest" description="Disordered" evidence="3">
    <location>
        <begin position="1"/>
        <end position="22"/>
    </location>
</feature>
<dbReference type="SUPFAM" id="SSF56801">
    <property type="entry name" value="Acetyl-CoA synthetase-like"/>
    <property type="match status" value="1"/>
</dbReference>
<dbReference type="InterPro" id="IPR020845">
    <property type="entry name" value="AMP-binding_CS"/>
</dbReference>
<dbReference type="EMBL" id="JARPOI010000003">
    <property type="protein sequence ID" value="KAJ9184333.1"/>
    <property type="molecule type" value="Genomic_DNA"/>
</dbReference>
<dbReference type="InterPro" id="IPR000873">
    <property type="entry name" value="AMP-dep_synth/lig_dom"/>
</dbReference>
<evidence type="ECO:0000256" key="3">
    <source>
        <dbReference type="SAM" id="MobiDB-lite"/>
    </source>
</evidence>
<dbReference type="Gene3D" id="3.40.50.12780">
    <property type="entry name" value="N-terminal domain of ligase-like"/>
    <property type="match status" value="1"/>
</dbReference>
<accession>A0ABQ9MXW4</accession>
<evidence type="ECO:0000313" key="7">
    <source>
        <dbReference type="Proteomes" id="UP001174677"/>
    </source>
</evidence>
<name>A0ABQ9MXW4_HEVBR</name>
<sequence>MTKSYDPRTQTYSSPRPRVHLPTNPDLSLTSFLFHSTLSSSCTAALIDADSGDTLTFEQLRIQVSKLAHVLLELNIVKNDVVLILAPNSIHFPVCFLAIVSTGAIASTCNPGYTTAEISKQVKDCNPKLIITIPQLLHKVKPFNLSLILLNSPNSDGLVSNSKIWNYSDLIKLSGEVSDLPVNDVKQNDVAALFYSSGTTGTSKGVILTHRNFIATSVMVTADQDRYMEPENVFLCFLPMFHIFGFAVTTYSQLRRGNAVVSMEKFELDKMLRSIERYRVTHLYVVPPVMIALAKQNAVKKFDLSSLKLIGSGAAPMGKDVMEECAKNLPHVDIIQGYGMTETCGIISIENPREGTRLSGSTGVLVPGVESQIVSVETSKPLPPNELGEICLRGANMMQGYFNNLQATKLTIDGQGWVHTGDLGYFNEEGQLFVVDRIKELIKCNGFQVAPAELEGLLLSHPEIIDAVVIPFPDSKAGEVPIAYVVCSPNSSLTEEDIQKYIADQVAPFKQLRRVTFINSVPKSASGKILRREMIDKVRSKI</sequence>
<dbReference type="PANTHER" id="PTHR24096">
    <property type="entry name" value="LONG-CHAIN-FATTY-ACID--COA LIGASE"/>
    <property type="match status" value="1"/>
</dbReference>
<comment type="caution">
    <text evidence="6">The sequence shown here is derived from an EMBL/GenBank/DDBJ whole genome shotgun (WGS) entry which is preliminary data.</text>
</comment>
<dbReference type="Pfam" id="PF00501">
    <property type="entry name" value="AMP-binding"/>
    <property type="match status" value="1"/>
</dbReference>
<keyword evidence="2" id="KW-0436">Ligase</keyword>
<evidence type="ECO:0000259" key="5">
    <source>
        <dbReference type="Pfam" id="PF13193"/>
    </source>
</evidence>
<evidence type="ECO:0000313" key="6">
    <source>
        <dbReference type="EMBL" id="KAJ9184333.1"/>
    </source>
</evidence>
<proteinExistence type="inferred from homology"/>
<dbReference type="PROSITE" id="PS00455">
    <property type="entry name" value="AMP_BINDING"/>
    <property type="match status" value="1"/>
</dbReference>
<dbReference type="InterPro" id="IPR025110">
    <property type="entry name" value="AMP-bd_C"/>
</dbReference>
<evidence type="ECO:0000256" key="2">
    <source>
        <dbReference type="ARBA" id="ARBA00022598"/>
    </source>
</evidence>
<feature type="compositionally biased region" description="Polar residues" evidence="3">
    <location>
        <begin position="1"/>
        <end position="14"/>
    </location>
</feature>
<dbReference type="InterPro" id="IPR042099">
    <property type="entry name" value="ANL_N_sf"/>
</dbReference>
<dbReference type="Proteomes" id="UP001174677">
    <property type="component" value="Chromosome 3"/>
</dbReference>
<gene>
    <name evidence="6" type="ORF">P3X46_004066</name>
</gene>
<dbReference type="Gene3D" id="3.30.300.30">
    <property type="match status" value="1"/>
</dbReference>
<feature type="domain" description="AMP-dependent synthetase/ligase" evidence="4">
    <location>
        <begin position="44"/>
        <end position="402"/>
    </location>
</feature>
<evidence type="ECO:0008006" key="8">
    <source>
        <dbReference type="Google" id="ProtNLM"/>
    </source>
</evidence>
<feature type="domain" description="AMP-binding enzyme C-terminal" evidence="5">
    <location>
        <begin position="453"/>
        <end position="528"/>
    </location>
</feature>
<evidence type="ECO:0000256" key="1">
    <source>
        <dbReference type="ARBA" id="ARBA00006432"/>
    </source>
</evidence>
<protein>
    <recommendedName>
        <fullName evidence="8">4-coumarate--CoA ligase</fullName>
    </recommendedName>
</protein>
<reference evidence="6" key="1">
    <citation type="journal article" date="2023" name="Plant Biotechnol. J.">
        <title>Chromosome-level wild Hevea brasiliensis genome provides new tools for genomic-assisted breeding and valuable loci to elevate rubber yield.</title>
        <authorList>
            <person name="Cheng H."/>
            <person name="Song X."/>
            <person name="Hu Y."/>
            <person name="Wu T."/>
            <person name="Yang Q."/>
            <person name="An Z."/>
            <person name="Feng S."/>
            <person name="Deng Z."/>
            <person name="Wu W."/>
            <person name="Zeng X."/>
            <person name="Tu M."/>
            <person name="Wang X."/>
            <person name="Huang H."/>
        </authorList>
    </citation>
    <scope>NUCLEOTIDE SEQUENCE</scope>
    <source>
        <strain evidence="6">MT/VB/25A 57/8</strain>
    </source>
</reference>
<dbReference type="CDD" id="cd05904">
    <property type="entry name" value="4CL"/>
    <property type="match status" value="1"/>
</dbReference>
<dbReference type="PANTHER" id="PTHR24096:SF415">
    <property type="entry name" value="4-COUMARATE--COA LIGASE"/>
    <property type="match status" value="1"/>
</dbReference>
<comment type="similarity">
    <text evidence="1">Belongs to the ATP-dependent AMP-binding enzyme family.</text>
</comment>
<keyword evidence="7" id="KW-1185">Reference proteome</keyword>
<dbReference type="InterPro" id="IPR045851">
    <property type="entry name" value="AMP-bd_C_sf"/>
</dbReference>
<evidence type="ECO:0000259" key="4">
    <source>
        <dbReference type="Pfam" id="PF00501"/>
    </source>
</evidence>